<dbReference type="GO" id="GO:0007165">
    <property type="term" value="P:signal transduction"/>
    <property type="evidence" value="ECO:0007669"/>
    <property type="project" value="UniProtKB-KW"/>
</dbReference>
<dbReference type="GO" id="GO:0050909">
    <property type="term" value="P:sensory perception of taste"/>
    <property type="evidence" value="ECO:0007669"/>
    <property type="project" value="InterPro"/>
</dbReference>
<name>A0A1S4G584_AEDAE</name>
<evidence type="ECO:0000256" key="6">
    <source>
        <dbReference type="ARBA" id="ARBA00023170"/>
    </source>
</evidence>
<organism evidence="9 10">
    <name type="scientific">Aedes aegypti</name>
    <name type="common">Yellowfever mosquito</name>
    <name type="synonym">Culex aegypti</name>
    <dbReference type="NCBI Taxonomy" id="7159"/>
    <lineage>
        <taxon>Eukaryota</taxon>
        <taxon>Metazoa</taxon>
        <taxon>Ecdysozoa</taxon>
        <taxon>Arthropoda</taxon>
        <taxon>Hexapoda</taxon>
        <taxon>Insecta</taxon>
        <taxon>Pterygota</taxon>
        <taxon>Neoptera</taxon>
        <taxon>Endopterygota</taxon>
        <taxon>Diptera</taxon>
        <taxon>Nematocera</taxon>
        <taxon>Culicoidea</taxon>
        <taxon>Culicidae</taxon>
        <taxon>Culicinae</taxon>
        <taxon>Aedini</taxon>
        <taxon>Aedes</taxon>
        <taxon>Stegomyia</taxon>
    </lineage>
</organism>
<dbReference type="PANTHER" id="PTHR21143:SF133">
    <property type="entry name" value="GUSTATORY AND PHEROMONE RECEPTOR 32A-RELATED"/>
    <property type="match status" value="1"/>
</dbReference>
<evidence type="ECO:0000313" key="9">
    <source>
        <dbReference type="EnsemblMetazoa" id="AAEL017158-PD"/>
    </source>
</evidence>
<keyword evidence="4 8" id="KW-1133">Transmembrane helix</keyword>
<comment type="caution">
    <text evidence="8">Lacks conserved residue(s) required for the propagation of feature annotation.</text>
</comment>
<evidence type="ECO:0000313" key="10">
    <source>
        <dbReference type="Proteomes" id="UP000008820"/>
    </source>
</evidence>
<dbReference type="EnsemblMetazoa" id="AAEL017158-RD">
    <property type="protein sequence ID" value="AAEL017158-PD"/>
    <property type="gene ID" value="AAEL017158"/>
</dbReference>
<gene>
    <name evidence="9" type="primary">23687578</name>
</gene>
<evidence type="ECO:0000256" key="2">
    <source>
        <dbReference type="ARBA" id="ARBA00022475"/>
    </source>
</evidence>
<reference evidence="9 10" key="1">
    <citation type="submission" date="2017-06" db="EMBL/GenBank/DDBJ databases">
        <title>Aedes aegypti genome working group (AGWG) sequencing and assembly.</title>
        <authorList>
            <consortium name="Aedes aegypti Genome Working Group (AGWG)"/>
            <person name="Matthews B.J."/>
        </authorList>
    </citation>
    <scope>NUCLEOTIDE SEQUENCE [LARGE SCALE GENOMIC DNA]</scope>
    <source>
        <strain evidence="9 10">LVP_AGWG</strain>
    </source>
</reference>
<dbReference type="GO" id="GO:0008049">
    <property type="term" value="P:male courtship behavior"/>
    <property type="evidence" value="ECO:0007669"/>
    <property type="project" value="TreeGrafter"/>
</dbReference>
<keyword evidence="5 8" id="KW-0472">Membrane</keyword>
<dbReference type="Pfam" id="PF08395">
    <property type="entry name" value="7tm_7"/>
    <property type="match status" value="1"/>
</dbReference>
<feature type="transmembrane region" description="Helical" evidence="8">
    <location>
        <begin position="312"/>
        <end position="334"/>
    </location>
</feature>
<feature type="transmembrane region" description="Helical" evidence="8">
    <location>
        <begin position="33"/>
        <end position="51"/>
    </location>
</feature>
<comment type="subcellular location">
    <subcellularLocation>
        <location evidence="1 8">Cell membrane</location>
        <topology evidence="1 8">Multi-pass membrane protein</topology>
    </subcellularLocation>
</comment>
<feature type="transmembrane region" description="Helical" evidence="8">
    <location>
        <begin position="132"/>
        <end position="153"/>
    </location>
</feature>
<feature type="transmembrane region" description="Helical" evidence="8">
    <location>
        <begin position="582"/>
        <end position="600"/>
    </location>
</feature>
<evidence type="ECO:0000256" key="1">
    <source>
        <dbReference type="ARBA" id="ARBA00004651"/>
    </source>
</evidence>
<protein>
    <recommendedName>
        <fullName evidence="8">Gustatory receptor</fullName>
    </recommendedName>
</protein>
<feature type="transmembrane region" description="Helical" evidence="8">
    <location>
        <begin position="373"/>
        <end position="394"/>
    </location>
</feature>
<feature type="transmembrane region" description="Helical" evidence="8">
    <location>
        <begin position="71"/>
        <end position="93"/>
    </location>
</feature>
<feature type="transmembrane region" description="Helical" evidence="8">
    <location>
        <begin position="406"/>
        <end position="427"/>
    </location>
</feature>
<feature type="transmembrane region" description="Helical" evidence="8">
    <location>
        <begin position="274"/>
        <end position="292"/>
    </location>
</feature>
<evidence type="ECO:0000256" key="8">
    <source>
        <dbReference type="RuleBase" id="RU363108"/>
    </source>
</evidence>
<dbReference type="InParanoid" id="A0A1S4G584"/>
<feature type="transmembrane region" description="Helical" evidence="8">
    <location>
        <begin position="505"/>
        <end position="524"/>
    </location>
</feature>
<evidence type="ECO:0000256" key="7">
    <source>
        <dbReference type="ARBA" id="ARBA00023224"/>
    </source>
</evidence>
<dbReference type="GO" id="GO:0007635">
    <property type="term" value="P:chemosensory behavior"/>
    <property type="evidence" value="ECO:0007669"/>
    <property type="project" value="TreeGrafter"/>
</dbReference>
<comment type="similarity">
    <text evidence="8">Belongs to the insect chemoreceptor superfamily. Gustatory receptor (GR) family.</text>
</comment>
<keyword evidence="7 8" id="KW-0807">Transducer</keyword>
<dbReference type="VEuPathDB" id="VectorBase:AAEL017158"/>
<dbReference type="PANTHER" id="PTHR21143">
    <property type="entry name" value="INVERTEBRATE GUSTATORY RECEPTOR"/>
    <property type="match status" value="1"/>
</dbReference>
<evidence type="ECO:0000256" key="4">
    <source>
        <dbReference type="ARBA" id="ARBA00022989"/>
    </source>
</evidence>
<accession>A0A1S4G584</accession>
<feature type="transmembrane region" description="Helical" evidence="8">
    <location>
        <begin position="165"/>
        <end position="186"/>
    </location>
</feature>
<feature type="transmembrane region" description="Helical" evidence="8">
    <location>
        <begin position="462"/>
        <end position="485"/>
    </location>
</feature>
<dbReference type="GO" id="GO:0030425">
    <property type="term" value="C:dendrite"/>
    <property type="evidence" value="ECO:0007669"/>
    <property type="project" value="TreeGrafter"/>
</dbReference>
<comment type="function">
    <text evidence="8">Gustatory receptor which mediates acceptance or avoidance behavior, depending on its substrates.</text>
</comment>
<keyword evidence="2 8" id="KW-1003">Cell membrane</keyword>
<dbReference type="AlphaFoldDB" id="A0A1S4G584"/>
<dbReference type="InterPro" id="IPR013604">
    <property type="entry name" value="7TM_chemorcpt"/>
</dbReference>
<sequence>MDAISLVNAFNRMLVSNVLIVRKHHRLNAISSGMVRNAVILTGVAIVTLFITGQQMGTIQFRSHLGDVSSISITLMYTVIMIVQFPTLAVAISKRTKLHELCKRIIRMDEEFQKHFFRPIPPNSIWWIKLQLVIASLITLYLLCRCILLNHMYPGKTALTVAARILLQFNMAMRLIFGQLFGEILLSRFQHFQRVVTLRNLGFFVQCLDEIDELKTLLTSIFGFQILINVFSSTPYQPDDLMDAISLVNAFNRMLVSNVLIVRKHHRLNAISSGMVRNAVILTGVAIVTLFITGQQMGTIQFRSHLGDVSSISITLMYTVIMIVQFPTLAVAISKRNKLHELCKRIIRMDEEFQKHFFRPIPPNSFWWIKLQLVIASLITLYLLCHCILLSHMYPGKTALTVAGRILLQFNMAMRLIFGQLFGEILLSRFQHFQRVVTLRNLGFFVQCLDEIDELKTLLTSIFGFQILINGANMFMTCSVVSYNVLITVQIKENLLQVLWEKLDVLADLFGNMVIFFLFGYRCGLIEVKEQEFKNAVKSLQYTATEEHSEDYLNFLDLINLKLMAESPKITACGLFTVNLQVFYNVFAAIVTYIMILFQFRDFEKA</sequence>
<dbReference type="GO" id="GO:0005886">
    <property type="term" value="C:plasma membrane"/>
    <property type="evidence" value="ECO:0007669"/>
    <property type="project" value="UniProtKB-SubCell"/>
</dbReference>
<keyword evidence="6 8" id="KW-0675">Receptor</keyword>
<dbReference type="GO" id="GO:0043025">
    <property type="term" value="C:neuronal cell body"/>
    <property type="evidence" value="ECO:0007669"/>
    <property type="project" value="TreeGrafter"/>
</dbReference>
<reference evidence="9" key="2">
    <citation type="submission" date="2020-05" db="UniProtKB">
        <authorList>
            <consortium name="EnsemblMetazoa"/>
        </authorList>
    </citation>
    <scope>IDENTIFICATION</scope>
    <source>
        <strain evidence="9">LVP_AGWG</strain>
    </source>
</reference>
<dbReference type="OrthoDB" id="7762783at2759"/>
<evidence type="ECO:0000256" key="3">
    <source>
        <dbReference type="ARBA" id="ARBA00022692"/>
    </source>
</evidence>
<keyword evidence="3 8" id="KW-0812">Transmembrane</keyword>
<dbReference type="Proteomes" id="UP000008820">
    <property type="component" value="Chromosome 2"/>
</dbReference>
<dbReference type="GO" id="GO:0030424">
    <property type="term" value="C:axon"/>
    <property type="evidence" value="ECO:0007669"/>
    <property type="project" value="TreeGrafter"/>
</dbReference>
<proteinExistence type="inferred from homology"/>
<evidence type="ECO:0000256" key="5">
    <source>
        <dbReference type="ARBA" id="ARBA00023136"/>
    </source>
</evidence>
<keyword evidence="10" id="KW-1185">Reference proteome</keyword>